<name>A0A382NE88_9ZZZZ</name>
<proteinExistence type="predicted"/>
<organism evidence="1">
    <name type="scientific">marine metagenome</name>
    <dbReference type="NCBI Taxonomy" id="408172"/>
    <lineage>
        <taxon>unclassified sequences</taxon>
        <taxon>metagenomes</taxon>
        <taxon>ecological metagenomes</taxon>
    </lineage>
</organism>
<sequence length="40" mass="4410">MTIKLGLCGTCWILVLPFASVKFIDSNTTTYDNMTVAPED</sequence>
<reference evidence="1" key="1">
    <citation type="submission" date="2018-05" db="EMBL/GenBank/DDBJ databases">
        <authorList>
            <person name="Lanie J.A."/>
            <person name="Ng W.-L."/>
            <person name="Kazmierczak K.M."/>
            <person name="Andrzejewski T.M."/>
            <person name="Davidsen T.M."/>
            <person name="Wayne K.J."/>
            <person name="Tettelin H."/>
            <person name="Glass J.I."/>
            <person name="Rusch D."/>
            <person name="Podicherti R."/>
            <person name="Tsui H.-C.T."/>
            <person name="Winkler M.E."/>
        </authorList>
    </citation>
    <scope>NUCLEOTIDE SEQUENCE</scope>
</reference>
<dbReference type="AlphaFoldDB" id="A0A382NE88"/>
<evidence type="ECO:0000313" key="1">
    <source>
        <dbReference type="EMBL" id="SVC58557.1"/>
    </source>
</evidence>
<protein>
    <submittedName>
        <fullName evidence="1">Uncharacterized protein</fullName>
    </submittedName>
</protein>
<dbReference type="EMBL" id="UINC01099350">
    <property type="protein sequence ID" value="SVC58557.1"/>
    <property type="molecule type" value="Genomic_DNA"/>
</dbReference>
<gene>
    <name evidence="1" type="ORF">METZ01_LOCUS311411</name>
</gene>
<accession>A0A382NE88</accession>